<feature type="compositionally biased region" description="Low complexity" evidence="11">
    <location>
        <begin position="162"/>
        <end position="184"/>
    </location>
</feature>
<sequence length="308" mass="35938">MALEAWTSQFWKSEIAIDKEYDESLELIHTDVCGSIDPASLGKNKYFLLFIDDYSRKTGVYFLKQKSKVFSTFRRFKALVEKQSGYHIKAMRSDRGGVFIFNDQQSKGYKLYNPVDNKIKISRDVISNEKSSWEWIDQDKEQYFFYPIDMDRKGVEEDLIEPMTPSSPASPTQSSPTLSVSSTKSRVKIGPRGKRSLEEIYDLNQNQSMFCLFVDTEPINFDEASRSENWRKAMNEEINAIKKNDTWELTTHQSDKKPIGVKWVCKVKKNSKGEVERYNIRLVVKGYKQRARIEYDEVFAPVTRLEMI</sequence>
<keyword evidence="5" id="KW-0460">Magnesium</keyword>
<dbReference type="GO" id="GO:0003676">
    <property type="term" value="F:nucleic acid binding"/>
    <property type="evidence" value="ECO:0007669"/>
    <property type="project" value="InterPro"/>
</dbReference>
<dbReference type="InterPro" id="IPR012337">
    <property type="entry name" value="RNaseH-like_sf"/>
</dbReference>
<keyword evidence="4" id="KW-0378">Hydrolase</keyword>
<dbReference type="InterPro" id="IPR039537">
    <property type="entry name" value="Retrotran_Ty1/copia-like"/>
</dbReference>
<feature type="region of interest" description="Disordered" evidence="11">
    <location>
        <begin position="160"/>
        <end position="186"/>
    </location>
</feature>
<dbReference type="InterPro" id="IPR013103">
    <property type="entry name" value="RVT_2"/>
</dbReference>
<keyword evidence="7" id="KW-0695">RNA-directed DNA polymerase</keyword>
<dbReference type="GO" id="GO:0003887">
    <property type="term" value="F:DNA-directed DNA polymerase activity"/>
    <property type="evidence" value="ECO:0007669"/>
    <property type="project" value="UniProtKB-KW"/>
</dbReference>
<evidence type="ECO:0000256" key="3">
    <source>
        <dbReference type="ARBA" id="ARBA00022759"/>
    </source>
</evidence>
<evidence type="ECO:0000256" key="2">
    <source>
        <dbReference type="ARBA" id="ARBA00022723"/>
    </source>
</evidence>
<dbReference type="Pfam" id="PF07727">
    <property type="entry name" value="RVT_2"/>
    <property type="match status" value="1"/>
</dbReference>
<dbReference type="GO" id="GO:0003964">
    <property type="term" value="F:RNA-directed DNA polymerase activity"/>
    <property type="evidence" value="ECO:0007669"/>
    <property type="project" value="UniProtKB-KW"/>
</dbReference>
<comment type="caution">
    <text evidence="14">The sequence shown here is derived from an EMBL/GenBank/DDBJ whole genome shotgun (WGS) entry which is preliminary data.</text>
</comment>
<dbReference type="PANTHER" id="PTHR42648">
    <property type="entry name" value="TRANSPOSASE, PUTATIVE-RELATED"/>
    <property type="match status" value="1"/>
</dbReference>
<feature type="domain" description="Reverse transcriptase Ty1/copia-type" evidence="12">
    <location>
        <begin position="244"/>
        <end position="308"/>
    </location>
</feature>
<evidence type="ECO:0000256" key="4">
    <source>
        <dbReference type="ARBA" id="ARBA00022801"/>
    </source>
</evidence>
<keyword evidence="1" id="KW-0540">Nuclease</keyword>
<evidence type="ECO:0000313" key="14">
    <source>
        <dbReference type="EMBL" id="KAK3015555.1"/>
    </source>
</evidence>
<evidence type="ECO:0000259" key="12">
    <source>
        <dbReference type="Pfam" id="PF07727"/>
    </source>
</evidence>
<keyword evidence="2" id="KW-0479">Metal-binding</keyword>
<evidence type="ECO:0000256" key="9">
    <source>
        <dbReference type="ARBA" id="ARBA00023172"/>
    </source>
</evidence>
<dbReference type="PANTHER" id="PTHR42648:SF11">
    <property type="entry name" value="TRANSPOSON TY4-P GAG-POL POLYPROTEIN"/>
    <property type="match status" value="1"/>
</dbReference>
<proteinExistence type="predicted"/>
<keyword evidence="9" id="KW-0233">DNA recombination</keyword>
<keyword evidence="8" id="KW-0808">Transferase</keyword>
<dbReference type="Gene3D" id="3.30.420.10">
    <property type="entry name" value="Ribonuclease H-like superfamily/Ribonuclease H"/>
    <property type="match status" value="1"/>
</dbReference>
<evidence type="ECO:0000256" key="6">
    <source>
        <dbReference type="ARBA" id="ARBA00022908"/>
    </source>
</evidence>
<dbReference type="InterPro" id="IPR036397">
    <property type="entry name" value="RNaseH_sf"/>
</dbReference>
<organism evidence="14 15">
    <name type="scientific">Escallonia herrerae</name>
    <dbReference type="NCBI Taxonomy" id="1293975"/>
    <lineage>
        <taxon>Eukaryota</taxon>
        <taxon>Viridiplantae</taxon>
        <taxon>Streptophyta</taxon>
        <taxon>Embryophyta</taxon>
        <taxon>Tracheophyta</taxon>
        <taxon>Spermatophyta</taxon>
        <taxon>Magnoliopsida</taxon>
        <taxon>eudicotyledons</taxon>
        <taxon>Gunneridae</taxon>
        <taxon>Pentapetalae</taxon>
        <taxon>asterids</taxon>
        <taxon>campanulids</taxon>
        <taxon>Escalloniales</taxon>
        <taxon>Escalloniaceae</taxon>
        <taxon>Escallonia</taxon>
    </lineage>
</organism>
<dbReference type="GO" id="GO:0006310">
    <property type="term" value="P:DNA recombination"/>
    <property type="evidence" value="ECO:0007669"/>
    <property type="project" value="UniProtKB-KW"/>
</dbReference>
<dbReference type="InterPro" id="IPR057670">
    <property type="entry name" value="SH3_retrovirus"/>
</dbReference>
<keyword evidence="8" id="KW-0548">Nucleotidyltransferase</keyword>
<protein>
    <submittedName>
        <fullName evidence="14">Uncharacterized protein</fullName>
    </submittedName>
</protein>
<evidence type="ECO:0000256" key="1">
    <source>
        <dbReference type="ARBA" id="ARBA00022722"/>
    </source>
</evidence>
<dbReference type="EMBL" id="JAVXUP010001136">
    <property type="protein sequence ID" value="KAK3015555.1"/>
    <property type="molecule type" value="Genomic_DNA"/>
</dbReference>
<name>A0AA89AUD2_9ASTE</name>
<keyword evidence="6" id="KW-0229">DNA integration</keyword>
<dbReference type="GO" id="GO:0015074">
    <property type="term" value="P:DNA integration"/>
    <property type="evidence" value="ECO:0007669"/>
    <property type="project" value="UniProtKB-KW"/>
</dbReference>
<keyword evidence="10" id="KW-0511">Multifunctional enzyme</keyword>
<dbReference type="AlphaFoldDB" id="A0AA89AUD2"/>
<keyword evidence="15" id="KW-1185">Reference proteome</keyword>
<dbReference type="GO" id="GO:0016787">
    <property type="term" value="F:hydrolase activity"/>
    <property type="evidence" value="ECO:0007669"/>
    <property type="project" value="UniProtKB-KW"/>
</dbReference>
<dbReference type="GO" id="GO:0004519">
    <property type="term" value="F:endonuclease activity"/>
    <property type="evidence" value="ECO:0007669"/>
    <property type="project" value="UniProtKB-KW"/>
</dbReference>
<evidence type="ECO:0000256" key="11">
    <source>
        <dbReference type="SAM" id="MobiDB-lite"/>
    </source>
</evidence>
<evidence type="ECO:0000256" key="10">
    <source>
        <dbReference type="ARBA" id="ARBA00023268"/>
    </source>
</evidence>
<evidence type="ECO:0000256" key="8">
    <source>
        <dbReference type="ARBA" id="ARBA00022932"/>
    </source>
</evidence>
<dbReference type="Pfam" id="PF25597">
    <property type="entry name" value="SH3_retrovirus"/>
    <property type="match status" value="1"/>
</dbReference>
<evidence type="ECO:0000256" key="5">
    <source>
        <dbReference type="ARBA" id="ARBA00022842"/>
    </source>
</evidence>
<accession>A0AA89AUD2</accession>
<evidence type="ECO:0000259" key="13">
    <source>
        <dbReference type="Pfam" id="PF25597"/>
    </source>
</evidence>
<dbReference type="Proteomes" id="UP001188597">
    <property type="component" value="Unassembled WGS sequence"/>
</dbReference>
<dbReference type="SUPFAM" id="SSF53098">
    <property type="entry name" value="Ribonuclease H-like"/>
    <property type="match status" value="1"/>
</dbReference>
<evidence type="ECO:0000256" key="7">
    <source>
        <dbReference type="ARBA" id="ARBA00022918"/>
    </source>
</evidence>
<feature type="domain" description="Retroviral polymerase SH3-like" evidence="13">
    <location>
        <begin position="97"/>
        <end position="139"/>
    </location>
</feature>
<gene>
    <name evidence="14" type="ORF">RJ639_007172</name>
</gene>
<dbReference type="GO" id="GO:0046872">
    <property type="term" value="F:metal ion binding"/>
    <property type="evidence" value="ECO:0007669"/>
    <property type="project" value="UniProtKB-KW"/>
</dbReference>
<keyword evidence="3" id="KW-0255">Endonuclease</keyword>
<keyword evidence="8" id="KW-0239">DNA-directed DNA polymerase</keyword>
<evidence type="ECO:0000313" key="15">
    <source>
        <dbReference type="Proteomes" id="UP001188597"/>
    </source>
</evidence>
<reference evidence="14" key="1">
    <citation type="submission" date="2022-12" db="EMBL/GenBank/DDBJ databases">
        <title>Draft genome assemblies for two species of Escallonia (Escalloniales).</title>
        <authorList>
            <person name="Chanderbali A."/>
            <person name="Dervinis C."/>
            <person name="Anghel I."/>
            <person name="Soltis D."/>
            <person name="Soltis P."/>
            <person name="Zapata F."/>
        </authorList>
    </citation>
    <scope>NUCLEOTIDE SEQUENCE</scope>
    <source>
        <strain evidence="14">UCBG64.0493</strain>
        <tissue evidence="14">Leaf</tissue>
    </source>
</reference>